<gene>
    <name evidence="1" type="ORF">FEM21_14140</name>
</gene>
<dbReference type="OrthoDB" id="5493262at2"/>
<dbReference type="STRING" id="1492738.FEM21_14140"/>
<dbReference type="PANTHER" id="PTHR41913:SF1">
    <property type="entry name" value="DUF1684 DOMAIN-CONTAINING PROTEIN"/>
    <property type="match status" value="1"/>
</dbReference>
<sequence>MRYILLTVIFMQSVFGFSQKKFDYAAAKKYQQELNKEYANAKTSPLEANDLASFKGLDFYPISKTYFVNARFVRTPKEKPFQMKTSTDRTPIFVKYGEAHFEINGKKCKLNLYQDVVSARNPDYKGDLFLPFFDETSGKESYIGGKYIDLKIPKGNTITIDFNTSYNPYCAYNYRYSCPKVPLENDLKVAIRAGVKKFHD</sequence>
<dbReference type="Pfam" id="PF07920">
    <property type="entry name" value="DUF1684"/>
    <property type="match status" value="1"/>
</dbReference>
<name>A0A066WNV4_9FLAO</name>
<dbReference type="EMBL" id="JNCA01000013">
    <property type="protein sequence ID" value="KDN55531.1"/>
    <property type="molecule type" value="Genomic_DNA"/>
</dbReference>
<protein>
    <recommendedName>
        <fullName evidence="3">DUF1684 domain-containing protein</fullName>
    </recommendedName>
</protein>
<dbReference type="RefSeq" id="WP_035659114.1">
    <property type="nucleotide sequence ID" value="NZ_JNCA01000013.1"/>
</dbReference>
<dbReference type="Proteomes" id="UP000027064">
    <property type="component" value="Unassembled WGS sequence"/>
</dbReference>
<dbReference type="eggNOG" id="COG3358">
    <property type="taxonomic scope" value="Bacteria"/>
</dbReference>
<accession>A0A066WNV4</accession>
<dbReference type="InterPro" id="IPR012467">
    <property type="entry name" value="DUF1684"/>
</dbReference>
<comment type="caution">
    <text evidence="1">The sequence shown here is derived from an EMBL/GenBank/DDBJ whole genome shotgun (WGS) entry which is preliminary data.</text>
</comment>
<evidence type="ECO:0000313" key="2">
    <source>
        <dbReference type="Proteomes" id="UP000027064"/>
    </source>
</evidence>
<proteinExistence type="predicted"/>
<reference evidence="1 2" key="1">
    <citation type="submission" date="2014-05" db="EMBL/GenBank/DDBJ databases">
        <title>Genome Sequence of Flavobacterium sp. EM1321.</title>
        <authorList>
            <person name="Shin S.-K."/>
            <person name="Yi H."/>
        </authorList>
    </citation>
    <scope>NUCLEOTIDE SEQUENCE [LARGE SCALE GENOMIC DNA]</scope>
    <source>
        <strain evidence="1 2">EM1321</strain>
    </source>
</reference>
<dbReference type="PANTHER" id="PTHR41913">
    <property type="entry name" value="DUF1684 DOMAIN-CONTAINING PROTEIN"/>
    <property type="match status" value="1"/>
</dbReference>
<evidence type="ECO:0000313" key="1">
    <source>
        <dbReference type="EMBL" id="KDN55531.1"/>
    </source>
</evidence>
<evidence type="ECO:0008006" key="3">
    <source>
        <dbReference type="Google" id="ProtNLM"/>
    </source>
</evidence>
<dbReference type="AlphaFoldDB" id="A0A066WNV4"/>
<organism evidence="1 2">
    <name type="scientific">Flavobacterium seoulense</name>
    <dbReference type="NCBI Taxonomy" id="1492738"/>
    <lineage>
        <taxon>Bacteria</taxon>
        <taxon>Pseudomonadati</taxon>
        <taxon>Bacteroidota</taxon>
        <taxon>Flavobacteriia</taxon>
        <taxon>Flavobacteriales</taxon>
        <taxon>Flavobacteriaceae</taxon>
        <taxon>Flavobacterium</taxon>
    </lineage>
</organism>
<dbReference type="PATRIC" id="fig|1492738.3.peg.1406"/>
<keyword evidence="2" id="KW-1185">Reference proteome</keyword>